<feature type="transmembrane region" description="Helical" evidence="5">
    <location>
        <begin position="112"/>
        <end position="128"/>
    </location>
</feature>
<dbReference type="InterPro" id="IPR007016">
    <property type="entry name" value="O-antigen_ligase-rel_domated"/>
</dbReference>
<dbReference type="GO" id="GO:0016020">
    <property type="term" value="C:membrane"/>
    <property type="evidence" value="ECO:0007669"/>
    <property type="project" value="UniProtKB-SubCell"/>
</dbReference>
<keyword evidence="2 5" id="KW-0812">Transmembrane</keyword>
<dbReference type="AlphaFoldDB" id="A0A6I3KKV7"/>
<dbReference type="PANTHER" id="PTHR37422">
    <property type="entry name" value="TEICHURONIC ACID BIOSYNTHESIS PROTEIN TUAE"/>
    <property type="match status" value="1"/>
</dbReference>
<comment type="subcellular location">
    <subcellularLocation>
        <location evidence="1">Membrane</location>
        <topology evidence="1">Multi-pass membrane protein</topology>
    </subcellularLocation>
</comment>
<evidence type="ECO:0000259" key="6">
    <source>
        <dbReference type="Pfam" id="PF04932"/>
    </source>
</evidence>
<feature type="transmembrane region" description="Helical" evidence="5">
    <location>
        <begin position="353"/>
        <end position="372"/>
    </location>
</feature>
<feature type="transmembrane region" description="Helical" evidence="5">
    <location>
        <begin position="229"/>
        <end position="248"/>
    </location>
</feature>
<evidence type="ECO:0000256" key="3">
    <source>
        <dbReference type="ARBA" id="ARBA00022989"/>
    </source>
</evidence>
<feature type="transmembrane region" description="Helical" evidence="5">
    <location>
        <begin position="55"/>
        <end position="75"/>
    </location>
</feature>
<accession>A0A6I3KKV7</accession>
<keyword evidence="8" id="KW-1185">Reference proteome</keyword>
<reference evidence="7 8" key="1">
    <citation type="submission" date="2019-11" db="EMBL/GenBank/DDBJ databases">
        <title>Identification of a novel strain.</title>
        <authorList>
            <person name="Xu Q."/>
            <person name="Wang G."/>
        </authorList>
    </citation>
    <scope>NUCLEOTIDE SEQUENCE [LARGE SCALE GENOMIC DNA]</scope>
    <source>
        <strain evidence="8">xq</strain>
    </source>
</reference>
<proteinExistence type="predicted"/>
<feature type="transmembrane region" description="Helical" evidence="5">
    <location>
        <begin position="87"/>
        <end position="106"/>
    </location>
</feature>
<feature type="transmembrane region" description="Helical" evidence="5">
    <location>
        <begin position="410"/>
        <end position="432"/>
    </location>
</feature>
<evidence type="ECO:0000256" key="5">
    <source>
        <dbReference type="SAM" id="Phobius"/>
    </source>
</evidence>
<dbReference type="Pfam" id="PF04932">
    <property type="entry name" value="Wzy_C"/>
    <property type="match status" value="1"/>
</dbReference>
<evidence type="ECO:0000256" key="1">
    <source>
        <dbReference type="ARBA" id="ARBA00004141"/>
    </source>
</evidence>
<evidence type="ECO:0000256" key="2">
    <source>
        <dbReference type="ARBA" id="ARBA00022692"/>
    </source>
</evidence>
<organism evidence="7 8">
    <name type="scientific">Hyphomicrobium album</name>
    <dbReference type="NCBI Taxonomy" id="2665159"/>
    <lineage>
        <taxon>Bacteria</taxon>
        <taxon>Pseudomonadati</taxon>
        <taxon>Pseudomonadota</taxon>
        <taxon>Alphaproteobacteria</taxon>
        <taxon>Hyphomicrobiales</taxon>
        <taxon>Hyphomicrobiaceae</taxon>
        <taxon>Hyphomicrobium</taxon>
    </lineage>
</organism>
<dbReference type="EMBL" id="WMBQ01000001">
    <property type="protein sequence ID" value="MTD94546.1"/>
    <property type="molecule type" value="Genomic_DNA"/>
</dbReference>
<feature type="transmembrane region" description="Helical" evidence="5">
    <location>
        <begin position="384"/>
        <end position="404"/>
    </location>
</feature>
<evidence type="ECO:0000313" key="7">
    <source>
        <dbReference type="EMBL" id="MTD94546.1"/>
    </source>
</evidence>
<feature type="domain" description="O-antigen ligase-related" evidence="6">
    <location>
        <begin position="214"/>
        <end position="365"/>
    </location>
</feature>
<comment type="caution">
    <text evidence="7">The sequence shown here is derived from an EMBL/GenBank/DDBJ whole genome shotgun (WGS) entry which is preliminary data.</text>
</comment>
<evidence type="ECO:0000313" key="8">
    <source>
        <dbReference type="Proteomes" id="UP000440694"/>
    </source>
</evidence>
<gene>
    <name evidence="7" type="ORF">GIW81_09405</name>
</gene>
<evidence type="ECO:0000256" key="4">
    <source>
        <dbReference type="ARBA" id="ARBA00023136"/>
    </source>
</evidence>
<feature type="transmembrane region" description="Helical" evidence="5">
    <location>
        <begin position="18"/>
        <end position="35"/>
    </location>
</feature>
<dbReference type="RefSeq" id="WP_154738958.1">
    <property type="nucleotide sequence ID" value="NZ_WMBQ01000001.1"/>
</dbReference>
<name>A0A6I3KKV7_9HYPH</name>
<sequence>MSAAQGSAVPYAPARGEFLATCTFYLIFLLIWITTTPFADLAITRASSTADSSNAVNQVVFVTMALLAVGVAASLRKDLLYALPRPIHAVLGVWLLISIALSQAPMLSAKRALFTGLVLLIAAAAMTLPRTTRQLAKNFATLTLLVVTLCYAGVLLVPDLAIHQSRNVLEPENVGYWRGVFAHKNTASAMMVVFLFIGLFVARAYSVALGWTIVALTLPFLYASGGKTALALVVPVLGASWLCSVIRAPALRSTIVVSAVVLLNVITVGSAVVPAIGSFTRSITTDATFTGRTEIWQFAAGEITRHPVFGAGFAAFWRTDATVNSDAGTEEYEGWSSAFARRATDSHNTYVDLSLTIGLVGLAIVLTWVLILPLRDIARTSAEAVNSPLGLMLFRIWFYGLLTFCLESGLLASADMLGFMVVFAVFGIELMARFNPARSRVAGRRQKRR</sequence>
<dbReference type="InterPro" id="IPR051533">
    <property type="entry name" value="WaaL-like"/>
</dbReference>
<dbReference type="PANTHER" id="PTHR37422:SF21">
    <property type="entry name" value="EXOQ-LIKE PROTEIN"/>
    <property type="match status" value="1"/>
</dbReference>
<protein>
    <recommendedName>
        <fullName evidence="6">O-antigen ligase-related domain-containing protein</fullName>
    </recommendedName>
</protein>
<dbReference type="Proteomes" id="UP000440694">
    <property type="component" value="Unassembled WGS sequence"/>
</dbReference>
<keyword evidence="3 5" id="KW-1133">Transmembrane helix</keyword>
<feature type="transmembrane region" description="Helical" evidence="5">
    <location>
        <begin position="135"/>
        <end position="156"/>
    </location>
</feature>
<feature type="transmembrane region" description="Helical" evidence="5">
    <location>
        <begin position="255"/>
        <end position="276"/>
    </location>
</feature>
<keyword evidence="4 5" id="KW-0472">Membrane</keyword>